<dbReference type="PROSITE" id="PS00122">
    <property type="entry name" value="CARBOXYLESTERASE_B_1"/>
    <property type="match status" value="1"/>
</dbReference>
<dbReference type="GeneID" id="55999221"/>
<evidence type="ECO:0000256" key="2">
    <source>
        <dbReference type="ARBA" id="ARBA00022801"/>
    </source>
</evidence>
<reference evidence="6" key="1">
    <citation type="submission" date="2020-06" db="EMBL/GenBank/DDBJ databases">
        <title>A chromosome-scale genome assembly of Talaromyces rugulosus W13939.</title>
        <authorList>
            <person name="Wang B."/>
            <person name="Guo L."/>
            <person name="Ye K."/>
            <person name="Wang L."/>
        </authorList>
    </citation>
    <scope>NUCLEOTIDE SEQUENCE [LARGE SCALE GENOMIC DNA]</scope>
    <source>
        <strain evidence="6">W13939</strain>
    </source>
</reference>
<protein>
    <recommendedName>
        <fullName evidence="3">Carboxylic ester hydrolase</fullName>
        <ecNumber evidence="3">3.1.1.-</ecNumber>
    </recommendedName>
</protein>
<dbReference type="RefSeq" id="XP_035350742.1">
    <property type="nucleotide sequence ID" value="XM_035494849.1"/>
</dbReference>
<feature type="signal peptide" evidence="3">
    <location>
        <begin position="1"/>
        <end position="19"/>
    </location>
</feature>
<dbReference type="EC" id="3.1.1.-" evidence="3"/>
<keyword evidence="6" id="KW-1185">Reference proteome</keyword>
<feature type="chain" id="PRO_5029032125" description="Carboxylic ester hydrolase" evidence="3">
    <location>
        <begin position="20"/>
        <end position="533"/>
    </location>
</feature>
<keyword evidence="3" id="KW-0732">Signal</keyword>
<dbReference type="EMBL" id="CP055903">
    <property type="protein sequence ID" value="QKX64569.1"/>
    <property type="molecule type" value="Genomic_DNA"/>
</dbReference>
<dbReference type="InterPro" id="IPR029058">
    <property type="entry name" value="AB_hydrolase_fold"/>
</dbReference>
<accession>A0A7H8RDM4</accession>
<dbReference type="Gene3D" id="3.40.50.1820">
    <property type="entry name" value="alpha/beta hydrolase"/>
    <property type="match status" value="1"/>
</dbReference>
<dbReference type="InterPro" id="IPR019826">
    <property type="entry name" value="Carboxylesterase_B_AS"/>
</dbReference>
<keyword evidence="2 3" id="KW-0378">Hydrolase</keyword>
<dbReference type="Proteomes" id="UP000509510">
    <property type="component" value="Chromosome VI"/>
</dbReference>
<evidence type="ECO:0000256" key="1">
    <source>
        <dbReference type="ARBA" id="ARBA00005964"/>
    </source>
</evidence>
<evidence type="ECO:0000313" key="5">
    <source>
        <dbReference type="EMBL" id="QKX64569.1"/>
    </source>
</evidence>
<dbReference type="InterPro" id="IPR050309">
    <property type="entry name" value="Type-B_Carboxylest/Lipase"/>
</dbReference>
<evidence type="ECO:0000259" key="4">
    <source>
        <dbReference type="Pfam" id="PF00135"/>
    </source>
</evidence>
<dbReference type="InterPro" id="IPR002018">
    <property type="entry name" value="CarbesteraseB"/>
</dbReference>
<name>A0A7H8RDM4_TALRU</name>
<organism evidence="5 6">
    <name type="scientific">Talaromyces rugulosus</name>
    <name type="common">Penicillium rugulosum</name>
    <dbReference type="NCBI Taxonomy" id="121627"/>
    <lineage>
        <taxon>Eukaryota</taxon>
        <taxon>Fungi</taxon>
        <taxon>Dikarya</taxon>
        <taxon>Ascomycota</taxon>
        <taxon>Pezizomycotina</taxon>
        <taxon>Eurotiomycetes</taxon>
        <taxon>Eurotiomycetidae</taxon>
        <taxon>Eurotiales</taxon>
        <taxon>Trichocomaceae</taxon>
        <taxon>Talaromyces</taxon>
        <taxon>Talaromyces sect. Islandici</taxon>
    </lineage>
</organism>
<dbReference type="GO" id="GO:0016787">
    <property type="term" value="F:hydrolase activity"/>
    <property type="evidence" value="ECO:0007669"/>
    <property type="project" value="UniProtKB-KW"/>
</dbReference>
<dbReference type="Pfam" id="PF00135">
    <property type="entry name" value="COesterase"/>
    <property type="match status" value="1"/>
</dbReference>
<feature type="domain" description="Carboxylesterase type B" evidence="4">
    <location>
        <begin position="23"/>
        <end position="499"/>
    </location>
</feature>
<evidence type="ECO:0000313" key="6">
    <source>
        <dbReference type="Proteomes" id="UP000509510"/>
    </source>
</evidence>
<sequence length="533" mass="58518">MDKALSFAAFLLLTRLSAATLYDTIIQTKYGAVQGYPAFSSETAGNLTHWQDVAVWRGIPFAATTAGKNRFKEPQPASPWNSTLYASSWGPVCPSATSDTGNYTINEDCLNLNIWSAANFTDSRLPVVMWTYPAASTAADSLFNGGGMADKGIVFVNYNYRSGSFGWLSHPDLSKEFYKVSGSNSSGNWAMLDQFAALEWVYNNIAAFGGDPDHITVMGQSAGSAATQHMLNSPLTKGLIVGAIIESGVRDPQDPLCSSLAENYITLADAELQGIEYLKSLNVSTIEEARELPMDDLISGSSTPGSSSSFSFTAVLDYYAMPDTYYNTLVKGLAHNVPVITGNTKDENGATYNLSITVSEYLSDMNETFSGVWLDHFLKQYPANDSVTARGAYDSQWTDRSKVGTWMWAQLWNTTRTASVYTYFWDHAPPGQNQGAHHESEINYVLNNLYDTDLPWESADYTIAEKMNSYWVNFIKTGDPNGLDSNGNALVEWAATNSSKVVQHVGDGWGNIPISPPARVELFEQWFATLPYF</sequence>
<comment type="similarity">
    <text evidence="1 3">Belongs to the type-B carboxylesterase/lipase family.</text>
</comment>
<dbReference type="OrthoDB" id="4218248at2759"/>
<gene>
    <name evidence="5" type="ORF">TRUGW13939_11744</name>
</gene>
<dbReference type="KEGG" id="trg:TRUGW13939_11744"/>
<dbReference type="SUPFAM" id="SSF53474">
    <property type="entry name" value="alpha/beta-Hydrolases"/>
    <property type="match status" value="1"/>
</dbReference>
<proteinExistence type="inferred from homology"/>
<dbReference type="AlphaFoldDB" id="A0A7H8RDM4"/>
<dbReference type="PANTHER" id="PTHR11559">
    <property type="entry name" value="CARBOXYLESTERASE"/>
    <property type="match status" value="1"/>
</dbReference>
<evidence type="ECO:0000256" key="3">
    <source>
        <dbReference type="RuleBase" id="RU361235"/>
    </source>
</evidence>